<dbReference type="InterPro" id="IPR036612">
    <property type="entry name" value="KH_dom_type_1_sf"/>
</dbReference>
<reference evidence="6" key="1">
    <citation type="submission" date="2020-06" db="EMBL/GenBank/DDBJ databases">
        <authorList>
            <consortium name="Plant Systems Biology data submission"/>
        </authorList>
    </citation>
    <scope>NUCLEOTIDE SEQUENCE</scope>
    <source>
        <strain evidence="6">D6</strain>
    </source>
</reference>
<dbReference type="PROSITE" id="PS50084">
    <property type="entry name" value="KH_TYPE_1"/>
    <property type="match status" value="3"/>
</dbReference>
<dbReference type="PANTHER" id="PTHR10288">
    <property type="entry name" value="KH DOMAIN CONTAINING RNA BINDING PROTEIN"/>
    <property type="match status" value="1"/>
</dbReference>
<gene>
    <name evidence="6" type="ORF">SEMRO_1044_G234910.1</name>
</gene>
<evidence type="ECO:0000313" key="7">
    <source>
        <dbReference type="Proteomes" id="UP001153069"/>
    </source>
</evidence>
<dbReference type="Pfam" id="PF00013">
    <property type="entry name" value="KH_1"/>
    <property type="match status" value="3"/>
</dbReference>
<keyword evidence="1" id="KW-0677">Repeat</keyword>
<comment type="caution">
    <text evidence="6">The sequence shown here is derived from an EMBL/GenBank/DDBJ whole genome shotgun (WGS) entry which is preliminary data.</text>
</comment>
<evidence type="ECO:0000256" key="2">
    <source>
        <dbReference type="PROSITE-ProRule" id="PRU00117"/>
    </source>
</evidence>
<sequence>MELDSGTLTHVAAVLVGVVVTAIVAQLLSGGSSSKTVEEAPAAAGGGGKKKKKKKKAKATEEEASETTKQAPKAAEPTASSGKKKKKTNGNNSNSDAADKENAAENGAANGKNGKKKKKEKQQQTTTTTTRQHRVVVLLSSSEKTDFQKANAPAPAPVYVAPDSSIATAAAAATSAPTSLTETLSIDAKKVGIIIGPKGTTMEAIKVATGCSLEINAPAGSEDNKKPLPPGAKAGVIIQGSTKEDILKAKKAVQELAAKGYATLLQGDNFGETGIEVHPRFLSEIVGPSGRTIQALQKTLDVKITIPPTDWKPNAPQVVVGVVKPCRVGIAGSKENARKCKESIQNIMQYHYDAVSHPGVIHEEVYVPHEFFHCVIGPRGSEIKHIRGNYKVDVYMPNSESVSENVIVVGKQSQVDKAISYIQLLMDRDTEQRNKKYSDEYYG</sequence>
<keyword evidence="4" id="KW-0472">Membrane</keyword>
<feature type="transmembrane region" description="Helical" evidence="4">
    <location>
        <begin position="7"/>
        <end position="28"/>
    </location>
</feature>
<dbReference type="SMART" id="SM00322">
    <property type="entry name" value="KH"/>
    <property type="match status" value="3"/>
</dbReference>
<feature type="domain" description="K Homology" evidence="5">
    <location>
        <begin position="359"/>
        <end position="427"/>
    </location>
</feature>
<protein>
    <submittedName>
        <fullName evidence="6">KH domain</fullName>
    </submittedName>
</protein>
<keyword evidence="4" id="KW-1133">Transmembrane helix</keyword>
<dbReference type="GO" id="GO:0003723">
    <property type="term" value="F:RNA binding"/>
    <property type="evidence" value="ECO:0007669"/>
    <property type="project" value="UniProtKB-UniRule"/>
</dbReference>
<proteinExistence type="predicted"/>
<keyword evidence="2" id="KW-0694">RNA-binding</keyword>
<accession>A0A9N8EG41</accession>
<dbReference type="OrthoDB" id="5204190at2759"/>
<feature type="compositionally biased region" description="Basic residues" evidence="3">
    <location>
        <begin position="48"/>
        <end position="57"/>
    </location>
</feature>
<feature type="region of interest" description="Disordered" evidence="3">
    <location>
        <begin position="30"/>
        <end position="135"/>
    </location>
</feature>
<feature type="domain" description="K Homology" evidence="5">
    <location>
        <begin position="269"/>
        <end position="349"/>
    </location>
</feature>
<dbReference type="SUPFAM" id="SSF54791">
    <property type="entry name" value="Eukaryotic type KH-domain (KH-domain type I)"/>
    <property type="match status" value="3"/>
</dbReference>
<name>A0A9N8EG41_9STRA</name>
<dbReference type="EMBL" id="CAICTM010001042">
    <property type="protein sequence ID" value="CAB9519765.1"/>
    <property type="molecule type" value="Genomic_DNA"/>
</dbReference>
<feature type="domain" description="K Homology" evidence="5">
    <location>
        <begin position="178"/>
        <end position="258"/>
    </location>
</feature>
<evidence type="ECO:0000256" key="4">
    <source>
        <dbReference type="SAM" id="Phobius"/>
    </source>
</evidence>
<organism evidence="6 7">
    <name type="scientific">Seminavis robusta</name>
    <dbReference type="NCBI Taxonomy" id="568900"/>
    <lineage>
        <taxon>Eukaryota</taxon>
        <taxon>Sar</taxon>
        <taxon>Stramenopiles</taxon>
        <taxon>Ochrophyta</taxon>
        <taxon>Bacillariophyta</taxon>
        <taxon>Bacillariophyceae</taxon>
        <taxon>Bacillariophycidae</taxon>
        <taxon>Naviculales</taxon>
        <taxon>Naviculaceae</taxon>
        <taxon>Seminavis</taxon>
    </lineage>
</organism>
<evidence type="ECO:0000259" key="5">
    <source>
        <dbReference type="SMART" id="SM00322"/>
    </source>
</evidence>
<dbReference type="InterPro" id="IPR004087">
    <property type="entry name" value="KH_dom"/>
</dbReference>
<dbReference type="Gene3D" id="3.30.1370.10">
    <property type="entry name" value="K Homology domain, type 1"/>
    <property type="match status" value="3"/>
</dbReference>
<evidence type="ECO:0000256" key="1">
    <source>
        <dbReference type="ARBA" id="ARBA00022737"/>
    </source>
</evidence>
<keyword evidence="7" id="KW-1185">Reference proteome</keyword>
<evidence type="ECO:0000313" key="6">
    <source>
        <dbReference type="EMBL" id="CAB9519765.1"/>
    </source>
</evidence>
<dbReference type="CDD" id="cd00105">
    <property type="entry name" value="KH-I"/>
    <property type="match status" value="2"/>
</dbReference>
<dbReference type="InterPro" id="IPR004088">
    <property type="entry name" value="KH_dom_type_1"/>
</dbReference>
<dbReference type="AlphaFoldDB" id="A0A9N8EG41"/>
<keyword evidence="4" id="KW-0812">Transmembrane</keyword>
<dbReference type="Proteomes" id="UP001153069">
    <property type="component" value="Unassembled WGS sequence"/>
</dbReference>
<evidence type="ECO:0000256" key="3">
    <source>
        <dbReference type="SAM" id="MobiDB-lite"/>
    </source>
</evidence>